<keyword evidence="4 12" id="KW-0963">Cytoplasm</keyword>
<reference evidence="15" key="4">
    <citation type="submission" date="2024-05" db="EMBL/GenBank/DDBJ databases">
        <authorList>
            <person name="Sun Q."/>
            <person name="Zhou Y."/>
        </authorList>
    </citation>
    <scope>NUCLEOTIDE SEQUENCE</scope>
    <source>
        <strain evidence="15">CGMCC 1.18437</strain>
    </source>
</reference>
<evidence type="ECO:0000259" key="14">
    <source>
        <dbReference type="Pfam" id="PF08545"/>
    </source>
</evidence>
<dbReference type="RefSeq" id="WP_184115760.1">
    <property type="nucleotide sequence ID" value="NZ_BNAJ01000017.1"/>
</dbReference>
<feature type="domain" description="Beta-ketoacyl-[acyl-carrier-protein] synthase III C-terminal" evidence="13">
    <location>
        <begin position="240"/>
        <end position="329"/>
    </location>
</feature>
<dbReference type="Proteomes" id="UP000619376">
    <property type="component" value="Unassembled WGS sequence"/>
</dbReference>
<reference evidence="16 17" key="3">
    <citation type="submission" date="2020-08" db="EMBL/GenBank/DDBJ databases">
        <title>Genomic Encyclopedia of Type Strains, Phase IV (KMG-IV): sequencing the most valuable type-strain genomes for metagenomic binning, comparative biology and taxonomic classification.</title>
        <authorList>
            <person name="Goeker M."/>
        </authorList>
    </citation>
    <scope>NUCLEOTIDE SEQUENCE [LARGE SCALE GENOMIC DNA]</scope>
    <source>
        <strain evidence="16 17">DSM 27521</strain>
    </source>
</reference>
<evidence type="ECO:0000256" key="3">
    <source>
        <dbReference type="ARBA" id="ARBA00012333"/>
    </source>
</evidence>
<comment type="catalytic activity">
    <reaction evidence="11">
        <text>malonyl-[ACP] + acetyl-CoA + H(+) = 3-oxobutanoyl-[ACP] + CO2 + CoA</text>
        <dbReference type="Rhea" id="RHEA:12080"/>
        <dbReference type="Rhea" id="RHEA-COMP:9623"/>
        <dbReference type="Rhea" id="RHEA-COMP:9625"/>
        <dbReference type="ChEBI" id="CHEBI:15378"/>
        <dbReference type="ChEBI" id="CHEBI:16526"/>
        <dbReference type="ChEBI" id="CHEBI:57287"/>
        <dbReference type="ChEBI" id="CHEBI:57288"/>
        <dbReference type="ChEBI" id="CHEBI:78449"/>
        <dbReference type="ChEBI" id="CHEBI:78450"/>
        <dbReference type="EC" id="2.3.1.180"/>
    </reaction>
    <physiologicalReaction direction="left-to-right" evidence="11">
        <dbReference type="Rhea" id="RHEA:12081"/>
    </physiologicalReaction>
</comment>
<proteinExistence type="inferred from homology"/>
<feature type="region of interest" description="ACP-binding" evidence="12">
    <location>
        <begin position="257"/>
        <end position="261"/>
    </location>
</feature>
<feature type="domain" description="Beta-ketoacyl-[acyl-carrier-protein] synthase III N-terminal" evidence="14">
    <location>
        <begin position="114"/>
        <end position="191"/>
    </location>
</feature>
<dbReference type="EC" id="2.3.1.180" evidence="3 12"/>
<evidence type="ECO:0000256" key="4">
    <source>
        <dbReference type="ARBA" id="ARBA00022490"/>
    </source>
</evidence>
<comment type="pathway">
    <text evidence="1 12">Lipid metabolism; fatty acid biosynthesis.</text>
</comment>
<protein>
    <recommendedName>
        <fullName evidence="3 12">Beta-ketoacyl-[acyl-carrier-protein] synthase III</fullName>
        <shortName evidence="12">Beta-ketoacyl-ACP synthase III</shortName>
        <shortName evidence="12">KAS III</shortName>
        <ecNumber evidence="3 12">2.3.1.180</ecNumber>
    </recommendedName>
    <alternativeName>
        <fullName evidence="12">3-oxoacyl-[acyl-carrier-protein] synthase 3</fullName>
    </alternativeName>
    <alternativeName>
        <fullName evidence="12">3-oxoacyl-[acyl-carrier-protein] synthase III</fullName>
    </alternativeName>
</protein>
<sequence>MTGSRPLRSGIGITALGAYVPERVVPNAYFEAHLDTTAEWIESRSGIRERRYAAPEQTTSTLGILAVRDLLAHRPDGLTDVDAVICATSSPDAMFPSTAALIAREVGLAGAAALDVSVACSGFVYALSVAYGLVAGGVAQRVLVVGAEVMSRVVDPQDRSTAILFGDGAGAVVVGPVPDGYGFQAFELGADAAGGPSLYLRGVAGELPGGTAMGAFLTQNGREVFKFAVRMLGDCADAAMHRAGLPDSAIDWLIPHQANVRIIEAAVQRLGLPLSRTVVNLDRYGNTSSASVPLALCEGVRDGRVRDGQQLVLAGFGGGLSWGAAAMKWWGGAAGA</sequence>
<accession>A0A7W8NRF2</accession>
<dbReference type="SUPFAM" id="SSF53901">
    <property type="entry name" value="Thiolase-like"/>
    <property type="match status" value="1"/>
</dbReference>
<dbReference type="EMBL" id="JACHFK010000017">
    <property type="protein sequence ID" value="MBB5378906.1"/>
    <property type="molecule type" value="Genomic_DNA"/>
</dbReference>
<keyword evidence="6 12" id="KW-0808">Transferase</keyword>
<evidence type="ECO:0000256" key="5">
    <source>
        <dbReference type="ARBA" id="ARBA00022516"/>
    </source>
</evidence>
<evidence type="ECO:0000256" key="7">
    <source>
        <dbReference type="ARBA" id="ARBA00022832"/>
    </source>
</evidence>
<evidence type="ECO:0000256" key="8">
    <source>
        <dbReference type="ARBA" id="ARBA00023098"/>
    </source>
</evidence>
<feature type="active site" evidence="12">
    <location>
        <position position="256"/>
    </location>
</feature>
<dbReference type="FunFam" id="3.40.47.10:FF:000004">
    <property type="entry name" value="3-oxoacyl-[acyl-carrier-protein] synthase 3"/>
    <property type="match status" value="1"/>
</dbReference>
<evidence type="ECO:0000313" key="17">
    <source>
        <dbReference type="Proteomes" id="UP000539473"/>
    </source>
</evidence>
<dbReference type="GO" id="GO:0044550">
    <property type="term" value="P:secondary metabolite biosynthetic process"/>
    <property type="evidence" value="ECO:0007669"/>
    <property type="project" value="TreeGrafter"/>
</dbReference>
<reference evidence="15" key="1">
    <citation type="journal article" date="2014" name="Int. J. Syst. Evol. Microbiol.">
        <title>Complete genome of a new Firmicutes species belonging to the dominant human colonic microbiota ('Ruminococcus bicirculans') reveals two chromosomes and a selective capacity to utilize plant glucans.</title>
        <authorList>
            <consortium name="NISC Comparative Sequencing Program"/>
            <person name="Wegmann U."/>
            <person name="Louis P."/>
            <person name="Goesmann A."/>
            <person name="Henrissat B."/>
            <person name="Duncan S.H."/>
            <person name="Flint H.J."/>
        </authorList>
    </citation>
    <scope>NUCLEOTIDE SEQUENCE</scope>
    <source>
        <strain evidence="15">CGMCC 1.18437</strain>
    </source>
</reference>
<dbReference type="EMBL" id="BNAJ01000017">
    <property type="protein sequence ID" value="GHF62643.1"/>
    <property type="molecule type" value="Genomic_DNA"/>
</dbReference>
<dbReference type="Pfam" id="PF08545">
    <property type="entry name" value="ACP_syn_III"/>
    <property type="match status" value="1"/>
</dbReference>
<evidence type="ECO:0000313" key="16">
    <source>
        <dbReference type="EMBL" id="MBB5378906.1"/>
    </source>
</evidence>
<keyword evidence="5 12" id="KW-0444">Lipid biosynthesis</keyword>
<feature type="active site" evidence="12">
    <location>
        <position position="286"/>
    </location>
</feature>
<name>A0A7W8NRF2_9DEIO</name>
<dbReference type="InterPro" id="IPR016039">
    <property type="entry name" value="Thiolase-like"/>
</dbReference>
<organism evidence="16 17">
    <name type="scientific">Deinococcus metalli</name>
    <dbReference type="NCBI Taxonomy" id="1141878"/>
    <lineage>
        <taxon>Bacteria</taxon>
        <taxon>Thermotogati</taxon>
        <taxon>Deinococcota</taxon>
        <taxon>Deinococci</taxon>
        <taxon>Deinococcales</taxon>
        <taxon>Deinococcaceae</taxon>
        <taxon>Deinococcus</taxon>
    </lineage>
</organism>
<comment type="caution">
    <text evidence="16">The sequence shown here is derived from an EMBL/GenBank/DDBJ whole genome shotgun (WGS) entry which is preliminary data.</text>
</comment>
<keyword evidence="7 12" id="KW-0276">Fatty acid metabolism</keyword>
<comment type="domain">
    <text evidence="12">The last Arg residue of the ACP-binding site is essential for the weak association between ACP/AcpP and FabH.</text>
</comment>
<evidence type="ECO:0000256" key="10">
    <source>
        <dbReference type="ARBA" id="ARBA00023315"/>
    </source>
</evidence>
<dbReference type="GO" id="GO:0004315">
    <property type="term" value="F:3-oxoacyl-[acyl-carrier-protein] synthase activity"/>
    <property type="evidence" value="ECO:0007669"/>
    <property type="project" value="InterPro"/>
</dbReference>
<evidence type="ECO:0000256" key="11">
    <source>
        <dbReference type="ARBA" id="ARBA00051096"/>
    </source>
</evidence>
<keyword evidence="18" id="KW-1185">Reference proteome</keyword>
<dbReference type="InterPro" id="IPR013751">
    <property type="entry name" value="ACP_syn_III_N"/>
</dbReference>
<evidence type="ECO:0000256" key="1">
    <source>
        <dbReference type="ARBA" id="ARBA00005194"/>
    </source>
</evidence>
<evidence type="ECO:0000259" key="13">
    <source>
        <dbReference type="Pfam" id="PF08541"/>
    </source>
</evidence>
<dbReference type="AlphaFoldDB" id="A0A7W8NRF2"/>
<comment type="similarity">
    <text evidence="2 12">Belongs to the thiolase-like superfamily. FabH family.</text>
</comment>
<dbReference type="GO" id="GO:0033818">
    <property type="term" value="F:beta-ketoacyl-acyl-carrier-protein synthase III activity"/>
    <property type="evidence" value="ECO:0007669"/>
    <property type="project" value="UniProtKB-UniRule"/>
</dbReference>
<evidence type="ECO:0000256" key="6">
    <source>
        <dbReference type="ARBA" id="ARBA00022679"/>
    </source>
</evidence>
<dbReference type="HAMAP" id="MF_01815">
    <property type="entry name" value="FabH"/>
    <property type="match status" value="1"/>
</dbReference>
<keyword evidence="10 12" id="KW-0012">Acyltransferase</keyword>
<dbReference type="GO" id="GO:0005737">
    <property type="term" value="C:cytoplasm"/>
    <property type="evidence" value="ECO:0007669"/>
    <property type="project" value="UniProtKB-SubCell"/>
</dbReference>
<dbReference type="PANTHER" id="PTHR34069:SF2">
    <property type="entry name" value="BETA-KETOACYL-[ACYL-CARRIER-PROTEIN] SYNTHASE III"/>
    <property type="match status" value="1"/>
</dbReference>
<gene>
    <name evidence="12" type="primary">fabH</name>
    <name evidence="15" type="synonym">fabH2</name>
    <name evidence="15" type="ORF">GCM10017781_43330</name>
    <name evidence="16" type="ORF">HNQ07_004413</name>
</gene>
<keyword evidence="9 12" id="KW-0275">Fatty acid biosynthesis</keyword>
<evidence type="ECO:0000256" key="12">
    <source>
        <dbReference type="HAMAP-Rule" id="MF_01815"/>
    </source>
</evidence>
<dbReference type="CDD" id="cd00830">
    <property type="entry name" value="KAS_III"/>
    <property type="match status" value="1"/>
</dbReference>
<evidence type="ECO:0000313" key="15">
    <source>
        <dbReference type="EMBL" id="GHF62643.1"/>
    </source>
</evidence>
<evidence type="ECO:0000256" key="2">
    <source>
        <dbReference type="ARBA" id="ARBA00008642"/>
    </source>
</evidence>
<dbReference type="InterPro" id="IPR013747">
    <property type="entry name" value="ACP_syn_III_C"/>
</dbReference>
<dbReference type="Pfam" id="PF08541">
    <property type="entry name" value="ACP_syn_III_C"/>
    <property type="match status" value="1"/>
</dbReference>
<dbReference type="InterPro" id="IPR004655">
    <property type="entry name" value="FabH"/>
</dbReference>
<feature type="active site" evidence="12">
    <location>
        <position position="120"/>
    </location>
</feature>
<comment type="function">
    <text evidence="12">Catalyzes the condensation reaction of fatty acid synthesis by the addition to an acyl acceptor of two carbons from malonyl-ACP. Catalyzes the first condensation reaction which initiates fatty acid synthesis and may therefore play a role in governing the total rate of fatty acid production. Possesses both acetoacetyl-ACP synthase and acetyl transacylase activities. Its substrate specificity determines the biosynthesis of branched-chain and/or straight-chain of fatty acids.</text>
</comment>
<reference evidence="18" key="2">
    <citation type="journal article" date="2019" name="Int. J. Syst. Evol. Microbiol.">
        <title>The Global Catalogue of Microorganisms (GCM) 10K type strain sequencing project: providing services to taxonomists for standard genome sequencing and annotation.</title>
        <authorList>
            <consortium name="The Broad Institute Genomics Platform"/>
            <consortium name="The Broad Institute Genome Sequencing Center for Infectious Disease"/>
            <person name="Wu L."/>
            <person name="Ma J."/>
        </authorList>
    </citation>
    <scope>NUCLEOTIDE SEQUENCE [LARGE SCALE GENOMIC DNA]</scope>
    <source>
        <strain evidence="18">CGMCC 1.18437</strain>
    </source>
</reference>
<evidence type="ECO:0000256" key="9">
    <source>
        <dbReference type="ARBA" id="ARBA00023160"/>
    </source>
</evidence>
<dbReference type="NCBIfam" id="NF006829">
    <property type="entry name" value="PRK09352.1"/>
    <property type="match status" value="1"/>
</dbReference>
<keyword evidence="12" id="KW-0511">Multifunctional enzyme</keyword>
<dbReference type="Proteomes" id="UP000539473">
    <property type="component" value="Unassembled WGS sequence"/>
</dbReference>
<dbReference type="NCBIfam" id="TIGR00747">
    <property type="entry name" value="fabH"/>
    <property type="match status" value="1"/>
</dbReference>
<keyword evidence="8 12" id="KW-0443">Lipid metabolism</keyword>
<dbReference type="UniPathway" id="UPA00094"/>
<dbReference type="Gene3D" id="3.40.47.10">
    <property type="match status" value="1"/>
</dbReference>
<comment type="subunit">
    <text evidence="12">Homodimer.</text>
</comment>
<evidence type="ECO:0000313" key="18">
    <source>
        <dbReference type="Proteomes" id="UP000619376"/>
    </source>
</evidence>
<dbReference type="GO" id="GO:0006633">
    <property type="term" value="P:fatty acid biosynthetic process"/>
    <property type="evidence" value="ECO:0007669"/>
    <property type="project" value="UniProtKB-UniRule"/>
</dbReference>
<dbReference type="PANTHER" id="PTHR34069">
    <property type="entry name" value="3-OXOACYL-[ACYL-CARRIER-PROTEIN] SYNTHASE 3"/>
    <property type="match status" value="1"/>
</dbReference>
<comment type="subcellular location">
    <subcellularLocation>
        <location evidence="12">Cytoplasm</location>
    </subcellularLocation>
</comment>